<dbReference type="EMBL" id="KF122617">
    <property type="protein sequence ID" value="AIA89913.1"/>
    <property type="molecule type" value="Genomic_DNA"/>
</dbReference>
<dbReference type="AlphaFoldDB" id="A0A060BZU1"/>
<feature type="non-terminal residue" evidence="1">
    <location>
        <position position="99"/>
    </location>
</feature>
<accession>A0A060BZU1</accession>
<evidence type="ECO:0000313" key="1">
    <source>
        <dbReference type="EMBL" id="AIA89913.1"/>
    </source>
</evidence>
<feature type="non-terminal residue" evidence="1">
    <location>
        <position position="1"/>
    </location>
</feature>
<sequence>ASTLRPYCARDARITLCRPTVRNVFGLGVGDRATRDVAPPALTVTAIGTIEPRKNFRAAAAICEALAVRLGIPVHLQIVGRTGWGPDADWLSQQPHVTL</sequence>
<organism evidence="1">
    <name type="scientific">uncultured Afipia sp</name>
    <dbReference type="NCBI Taxonomy" id="218203"/>
    <lineage>
        <taxon>Bacteria</taxon>
        <taxon>Pseudomonadati</taxon>
        <taxon>Pseudomonadota</taxon>
        <taxon>Alphaproteobacteria</taxon>
        <taxon>Hyphomicrobiales</taxon>
        <taxon>Nitrobacteraceae</taxon>
        <taxon>Afipia</taxon>
        <taxon>environmental samples</taxon>
    </lineage>
</organism>
<name>A0A060BZU1_9BRAD</name>
<proteinExistence type="predicted"/>
<reference evidence="1" key="1">
    <citation type="journal article" date="2013" name="Environ. Microbiol.">
        <title>Seasonally variable intestinal metagenomes of the red palm weevil (Rhynchophorus ferrugineus).</title>
        <authorList>
            <person name="Jia S."/>
            <person name="Zhang X."/>
            <person name="Zhang G."/>
            <person name="Yin A."/>
            <person name="Zhang S."/>
            <person name="Li F."/>
            <person name="Wang L."/>
            <person name="Zhao D."/>
            <person name="Yun Q."/>
            <person name="Tala"/>
            <person name="Wang J."/>
            <person name="Sun G."/>
            <person name="Baabdullah M."/>
            <person name="Yu X."/>
            <person name="Hu S."/>
            <person name="Al-Mssallem I.S."/>
            <person name="Yu J."/>
        </authorList>
    </citation>
    <scope>NUCLEOTIDE SEQUENCE</scope>
</reference>
<protein>
    <submittedName>
        <fullName evidence="1">CAZy families GT4 protein</fullName>
    </submittedName>
</protein>